<dbReference type="RefSeq" id="WP_090701520.1">
    <property type="nucleotide sequence ID" value="NZ_FNHH01000005.1"/>
</dbReference>
<keyword evidence="1" id="KW-0732">Signal</keyword>
<dbReference type="SUPFAM" id="SSF52317">
    <property type="entry name" value="Class I glutamine amidotransferase-like"/>
    <property type="match status" value="1"/>
</dbReference>
<evidence type="ECO:0000313" key="3">
    <source>
        <dbReference type="Proteomes" id="UP000199226"/>
    </source>
</evidence>
<dbReference type="OrthoDB" id="9759749at2"/>
<organism evidence="2 3">
    <name type="scientific">Daejeonella rubra</name>
    <dbReference type="NCBI Taxonomy" id="990371"/>
    <lineage>
        <taxon>Bacteria</taxon>
        <taxon>Pseudomonadati</taxon>
        <taxon>Bacteroidota</taxon>
        <taxon>Sphingobacteriia</taxon>
        <taxon>Sphingobacteriales</taxon>
        <taxon>Sphingobacteriaceae</taxon>
        <taxon>Daejeonella</taxon>
    </lineage>
</organism>
<dbReference type="PANTHER" id="PTHR12993:SF11">
    <property type="entry name" value="N-ACETYLGLUCOSAMINYL-PHOSPHATIDYLINOSITOL DE-N-ACETYLASE"/>
    <property type="match status" value="1"/>
</dbReference>
<dbReference type="AlphaFoldDB" id="A0A1G9Q5J9"/>
<reference evidence="3" key="1">
    <citation type="submission" date="2016-10" db="EMBL/GenBank/DDBJ databases">
        <authorList>
            <person name="Varghese N."/>
            <person name="Submissions S."/>
        </authorList>
    </citation>
    <scope>NUCLEOTIDE SEQUENCE [LARGE SCALE GENOMIC DNA]</scope>
    <source>
        <strain evidence="3">DSM 24536</strain>
    </source>
</reference>
<dbReference type="STRING" id="990371.SAMN05421813_105130"/>
<dbReference type="InterPro" id="IPR029062">
    <property type="entry name" value="Class_I_gatase-like"/>
</dbReference>
<evidence type="ECO:0000256" key="1">
    <source>
        <dbReference type="SAM" id="SignalP"/>
    </source>
</evidence>
<name>A0A1G9Q5J9_9SPHI</name>
<dbReference type="EMBL" id="FNHH01000005">
    <property type="protein sequence ID" value="SDM06276.1"/>
    <property type="molecule type" value="Genomic_DNA"/>
</dbReference>
<protein>
    <submittedName>
        <fullName evidence="2">N-acetylglucosaminyl deacetylase, LmbE family</fullName>
    </submittedName>
</protein>
<gene>
    <name evidence="2" type="ORF">SAMN05421813_105130</name>
</gene>
<proteinExistence type="predicted"/>
<feature type="chain" id="PRO_5011501322" evidence="1">
    <location>
        <begin position="25"/>
        <end position="813"/>
    </location>
</feature>
<dbReference type="SUPFAM" id="SSF102588">
    <property type="entry name" value="LmbE-like"/>
    <property type="match status" value="1"/>
</dbReference>
<dbReference type="GO" id="GO:0016811">
    <property type="term" value="F:hydrolase activity, acting on carbon-nitrogen (but not peptide) bonds, in linear amides"/>
    <property type="evidence" value="ECO:0007669"/>
    <property type="project" value="TreeGrafter"/>
</dbReference>
<sequence>MNFRQLGFSIFLLIPLIVSGQTSAQYNSAEIKLGLKKLNVLGSALYIAAHPDDENTRLLAFLAKEKKYRTGYLSLTRGDGGQNLIGNEQSELLGLIRTQELLAARRTDGAEQFFSRAIDFGFSKNSEETFRIWDKEQILADAVWVIRKFRPDVIITRFPEDARAGHGQHAASAIIAREAFLAAADPKRFPEQLKFVQVWSAKRIVWNTYNFGGLNTTSDDQLKLDVGAFNPLLGKGYGEIAAESRTNHKSQGFGSAKQRGQSFEYFSHTKGISAKADLFENINSNWNRIPGGEEIGKMIGLADKNFNADNPSASVPAMISILKSLEKLPDGYWKELKSKELKDLIAGAAGLWFETYATQPVHSLGDSIKLRSEVLIQSGLPVRFLSVGGKYQSADLKNGFSKSIEGSIIAESITEPYWLKEKHPNGMFMISDQNLVGHPENPAPVLINFSFNIAGKEISYQRPAVFKYTDQVRGEVYQPLIIAPPVTASIADKAYVFTGNTAKLIQIQLKSYRDKNTGTVIPNIPAGWKVEPEKIEFNFAKKGEEKAVQFKITPSDGSISGVFALNIQTSQGNFNRGNRVINYEHIPLQTLFPLAEARIERVDLLTGGKKIGYLTGAGDLIPESLQQIGYQVSILTEAEIMNTDLAQYDAIISGLRAYNVNERLNLMQPKLMDYVNNGGTYLVQYNVNNPLLVQNIGPYPFKISRDRVTEENAAVTFLEKDHPVLNYPNKISQKDFDGWIQERGLYFTTDADAKYSRILSMNDPGEPAKDGSLLVADYGKGRFVYTSLVFFRELPAGIPGAYRLFVNLITKKR</sequence>
<dbReference type="InterPro" id="IPR024078">
    <property type="entry name" value="LmbE-like_dom_sf"/>
</dbReference>
<keyword evidence="3" id="KW-1185">Reference proteome</keyword>
<evidence type="ECO:0000313" key="2">
    <source>
        <dbReference type="EMBL" id="SDM06276.1"/>
    </source>
</evidence>
<dbReference type="Proteomes" id="UP000199226">
    <property type="component" value="Unassembled WGS sequence"/>
</dbReference>
<dbReference type="Gene3D" id="3.40.50.10320">
    <property type="entry name" value="LmbE-like"/>
    <property type="match status" value="1"/>
</dbReference>
<dbReference type="Pfam" id="PF02585">
    <property type="entry name" value="PIG-L"/>
    <property type="match status" value="1"/>
</dbReference>
<dbReference type="InterPro" id="IPR003737">
    <property type="entry name" value="GlcNAc_PI_deacetylase-related"/>
</dbReference>
<accession>A0A1G9Q5J9</accession>
<feature type="signal peptide" evidence="1">
    <location>
        <begin position="1"/>
        <end position="24"/>
    </location>
</feature>
<dbReference type="PANTHER" id="PTHR12993">
    <property type="entry name" value="N-ACETYLGLUCOSAMINYL-PHOSPHATIDYLINOSITOL DE-N-ACETYLASE-RELATED"/>
    <property type="match status" value="1"/>
</dbReference>